<keyword evidence="9" id="KW-0472">Membrane</keyword>
<comment type="subcellular location">
    <subcellularLocation>
        <location evidence="1">Cell outer membrane</location>
        <topology evidence="1">Multi-pass membrane protein</topology>
    </subcellularLocation>
</comment>
<comment type="subunit">
    <text evidence="2">Homotrimer.</text>
</comment>
<dbReference type="EMBL" id="QFZK01000004">
    <property type="protein sequence ID" value="RFO97251.1"/>
    <property type="molecule type" value="Genomic_DNA"/>
</dbReference>
<keyword evidence="5" id="KW-0812">Transmembrane</keyword>
<dbReference type="Proteomes" id="UP000260665">
    <property type="component" value="Unassembled WGS sequence"/>
</dbReference>
<keyword evidence="7" id="KW-0406">Ion transport</keyword>
<evidence type="ECO:0000256" key="11">
    <source>
        <dbReference type="SAM" id="SignalP"/>
    </source>
</evidence>
<dbReference type="RefSeq" id="WP_117176251.1">
    <property type="nucleotide sequence ID" value="NZ_QFZK01000004.1"/>
</dbReference>
<keyword evidence="10" id="KW-0998">Cell outer membrane</keyword>
<dbReference type="GO" id="GO:0046930">
    <property type="term" value="C:pore complex"/>
    <property type="evidence" value="ECO:0007669"/>
    <property type="project" value="UniProtKB-KW"/>
</dbReference>
<feature type="chain" id="PRO_5017710755" description="Porin domain-containing protein" evidence="11">
    <location>
        <begin position="23"/>
        <end position="366"/>
    </location>
</feature>
<keyword evidence="3" id="KW-0813">Transport</keyword>
<dbReference type="PANTHER" id="PTHR34501:SF9">
    <property type="entry name" value="MAJOR OUTER MEMBRANE PROTEIN P.IA"/>
    <property type="match status" value="1"/>
</dbReference>
<keyword evidence="4" id="KW-1134">Transmembrane beta strand</keyword>
<evidence type="ECO:0000256" key="8">
    <source>
        <dbReference type="ARBA" id="ARBA00023114"/>
    </source>
</evidence>
<keyword evidence="8" id="KW-0626">Porin</keyword>
<dbReference type="AlphaFoldDB" id="A0A3E1RDE6"/>
<dbReference type="PANTHER" id="PTHR34501">
    <property type="entry name" value="PROTEIN YDDL-RELATED"/>
    <property type="match status" value="1"/>
</dbReference>
<reference evidence="13 14" key="1">
    <citation type="submission" date="2018-05" db="EMBL/GenBank/DDBJ databases">
        <title>Rhodoferax soyangensis sp.nov., isolated from an oligotrophic freshwater lake.</title>
        <authorList>
            <person name="Park M."/>
        </authorList>
    </citation>
    <scope>NUCLEOTIDE SEQUENCE [LARGE SCALE GENOMIC DNA]</scope>
    <source>
        <strain evidence="13 14">IMCC26218</strain>
    </source>
</reference>
<evidence type="ECO:0000256" key="7">
    <source>
        <dbReference type="ARBA" id="ARBA00023065"/>
    </source>
</evidence>
<keyword evidence="14" id="KW-1185">Reference proteome</keyword>
<evidence type="ECO:0000313" key="14">
    <source>
        <dbReference type="Proteomes" id="UP000260665"/>
    </source>
</evidence>
<evidence type="ECO:0000256" key="9">
    <source>
        <dbReference type="ARBA" id="ARBA00023136"/>
    </source>
</evidence>
<proteinExistence type="predicted"/>
<evidence type="ECO:0000259" key="12">
    <source>
        <dbReference type="Pfam" id="PF13609"/>
    </source>
</evidence>
<dbReference type="GO" id="GO:0006811">
    <property type="term" value="P:monoatomic ion transport"/>
    <property type="evidence" value="ECO:0007669"/>
    <property type="project" value="UniProtKB-KW"/>
</dbReference>
<evidence type="ECO:0000256" key="1">
    <source>
        <dbReference type="ARBA" id="ARBA00004571"/>
    </source>
</evidence>
<evidence type="ECO:0000256" key="3">
    <source>
        <dbReference type="ARBA" id="ARBA00022448"/>
    </source>
</evidence>
<dbReference type="InterPro" id="IPR050298">
    <property type="entry name" value="Gram-neg_bact_OMP"/>
</dbReference>
<evidence type="ECO:0000256" key="6">
    <source>
        <dbReference type="ARBA" id="ARBA00022729"/>
    </source>
</evidence>
<dbReference type="InterPro" id="IPR033900">
    <property type="entry name" value="Gram_neg_porin_domain"/>
</dbReference>
<gene>
    <name evidence="13" type="ORF">DIC66_08950</name>
</gene>
<evidence type="ECO:0000256" key="4">
    <source>
        <dbReference type="ARBA" id="ARBA00022452"/>
    </source>
</evidence>
<sequence length="366" mass="37785">MQFKTKPLVALTLITLAGVASAEDSVKMYGLLDINLSNYSAGDLSNGTGAAGNKLVLQDGVTNGLNGSRWGIKAQKDLNAGLTIGAQLEAGVNVDNGAAGQGGLAFGRQIFVSLAKEGAGELRIGRQYVLSDSVIGMGNPFGNALVTNPTTKVTDVKNALPYFLNPSRADNVLQYQTPSFSGLTAAIQAAPGETTSDDFYGVRAVYASGPLNIGGSYEWNKDRTTSNNTNKVVSLSANYNFGSFKLLGGLQNTTDFTTTAGNGTAGGYLNTVTGPSGAFAFTKLSGYTLGAEVPVGTADVVGVNYTLMTYESAAGATANVGKIAAAVRHDLGKDTYVYAGVSTAVGDLKDYISEKTVVQLGLRTAF</sequence>
<evidence type="ECO:0000256" key="2">
    <source>
        <dbReference type="ARBA" id="ARBA00011233"/>
    </source>
</evidence>
<dbReference type="GO" id="GO:0015288">
    <property type="term" value="F:porin activity"/>
    <property type="evidence" value="ECO:0007669"/>
    <property type="project" value="UniProtKB-KW"/>
</dbReference>
<dbReference type="SUPFAM" id="SSF56935">
    <property type="entry name" value="Porins"/>
    <property type="match status" value="1"/>
</dbReference>
<evidence type="ECO:0000256" key="5">
    <source>
        <dbReference type="ARBA" id="ARBA00022692"/>
    </source>
</evidence>
<comment type="caution">
    <text evidence="13">The sequence shown here is derived from an EMBL/GenBank/DDBJ whole genome shotgun (WGS) entry which is preliminary data.</text>
</comment>
<keyword evidence="6 11" id="KW-0732">Signal</keyword>
<evidence type="ECO:0000256" key="10">
    <source>
        <dbReference type="ARBA" id="ARBA00023237"/>
    </source>
</evidence>
<feature type="signal peptide" evidence="11">
    <location>
        <begin position="1"/>
        <end position="22"/>
    </location>
</feature>
<name>A0A3E1RDE6_9BURK</name>
<protein>
    <recommendedName>
        <fullName evidence="12">Porin domain-containing protein</fullName>
    </recommendedName>
</protein>
<dbReference type="CDD" id="cd00342">
    <property type="entry name" value="gram_neg_porins"/>
    <property type="match status" value="1"/>
</dbReference>
<evidence type="ECO:0000313" key="13">
    <source>
        <dbReference type="EMBL" id="RFO97251.1"/>
    </source>
</evidence>
<dbReference type="GO" id="GO:0009279">
    <property type="term" value="C:cell outer membrane"/>
    <property type="evidence" value="ECO:0007669"/>
    <property type="project" value="UniProtKB-SubCell"/>
</dbReference>
<dbReference type="InterPro" id="IPR023614">
    <property type="entry name" value="Porin_dom_sf"/>
</dbReference>
<feature type="domain" description="Porin" evidence="12">
    <location>
        <begin position="11"/>
        <end position="342"/>
    </location>
</feature>
<dbReference type="Pfam" id="PF13609">
    <property type="entry name" value="Porin_4"/>
    <property type="match status" value="1"/>
</dbReference>
<dbReference type="Gene3D" id="2.40.160.10">
    <property type="entry name" value="Porin"/>
    <property type="match status" value="1"/>
</dbReference>
<dbReference type="OrthoDB" id="6975458at2"/>
<organism evidence="13 14">
    <name type="scientific">Rhodoferax lacus</name>
    <dbReference type="NCBI Taxonomy" id="2184758"/>
    <lineage>
        <taxon>Bacteria</taxon>
        <taxon>Pseudomonadati</taxon>
        <taxon>Pseudomonadota</taxon>
        <taxon>Betaproteobacteria</taxon>
        <taxon>Burkholderiales</taxon>
        <taxon>Comamonadaceae</taxon>
        <taxon>Rhodoferax</taxon>
    </lineage>
</organism>
<accession>A0A3E1RDE6</accession>